<dbReference type="PANTHER" id="PTHR12203">
    <property type="entry name" value="KDEL LYS-ASP-GLU-LEU CONTAINING - RELATED"/>
    <property type="match status" value="1"/>
</dbReference>
<gene>
    <name evidence="3" type="ORF">PRZ48_002543</name>
</gene>
<protein>
    <recommendedName>
        <fullName evidence="2">Glycosyl transferase CAP10 domain-containing protein</fullName>
    </recommendedName>
</protein>
<feature type="domain" description="Glycosyl transferase CAP10" evidence="2">
    <location>
        <begin position="171"/>
        <end position="429"/>
    </location>
</feature>
<dbReference type="SMART" id="SM00672">
    <property type="entry name" value="CAP10"/>
    <property type="match status" value="1"/>
</dbReference>
<accession>A0ABR0F4B7</accession>
<dbReference type="InterPro" id="IPR051091">
    <property type="entry name" value="O-Glucosyltr/Glycosyltrsf_90"/>
</dbReference>
<evidence type="ECO:0000313" key="4">
    <source>
        <dbReference type="Proteomes" id="UP001305779"/>
    </source>
</evidence>
<dbReference type="PANTHER" id="PTHR12203:SF107">
    <property type="entry name" value="GLYCOSYL TRANSFERASE CAP10 DOMAIN-CONTAINING PROTEIN"/>
    <property type="match status" value="1"/>
</dbReference>
<keyword evidence="1" id="KW-1133">Transmembrane helix</keyword>
<feature type="transmembrane region" description="Helical" evidence="1">
    <location>
        <begin position="27"/>
        <end position="44"/>
    </location>
</feature>
<reference evidence="3 4" key="1">
    <citation type="journal article" date="2023" name="G3 (Bethesda)">
        <title>A chromosome-level genome assembly of Zasmidium syzygii isolated from banana leaves.</title>
        <authorList>
            <person name="van Westerhoven A.C."/>
            <person name="Mehrabi R."/>
            <person name="Talebi R."/>
            <person name="Steentjes M.B.F."/>
            <person name="Corcolon B."/>
            <person name="Chong P.A."/>
            <person name="Kema G.H.J."/>
            <person name="Seidl M.F."/>
        </authorList>
    </citation>
    <scope>NUCLEOTIDE SEQUENCE [LARGE SCALE GENOMIC DNA]</scope>
    <source>
        <strain evidence="3 4">P124</strain>
    </source>
</reference>
<evidence type="ECO:0000259" key="2">
    <source>
        <dbReference type="SMART" id="SM00672"/>
    </source>
</evidence>
<dbReference type="InterPro" id="IPR006598">
    <property type="entry name" value="CAP10"/>
</dbReference>
<proteinExistence type="predicted"/>
<evidence type="ECO:0000256" key="1">
    <source>
        <dbReference type="SAM" id="Phobius"/>
    </source>
</evidence>
<dbReference type="Pfam" id="PF05686">
    <property type="entry name" value="Glyco_transf_90"/>
    <property type="match status" value="1"/>
</dbReference>
<keyword evidence="1" id="KW-0472">Membrane</keyword>
<dbReference type="Proteomes" id="UP001305779">
    <property type="component" value="Unassembled WGS sequence"/>
</dbReference>
<sequence length="479" mass="54104">MRSIRTPPSPDSIVRSYPTSQGQRRRWYIVGGAVFLLLLGYFSLREHEAGPGVKSAWSHAHASSSWTFDPERDQRNLGLSDDQCDAAFPGLYAELERARDFHASRGGINSSQIAIWMNEPTLFAHAQVRVLLYNGNLHIVGDKLGYARRERIGSALSNLYRAISAVPDPRQLPNIEFTLDTLDDPNPRTGRREGRTVWAWDRHISDEETWVMPDFDGWSYVGGSVKGGVTGYNSFRDQIADIESALEEEGEAVGGAWEAKTPKALWRGTIDLGNADAPHSRADLVKAAEGKSWSDVRGEHFVRQVDHCRWQYLIHTEGFAWGGRLRYLTHCYSASIIPWPLHFVAHFYPLLQPSGPEQNFIPVKNDWSDLDAKMTSLTSESSTSSNPNSAKAIAARSSAMFRDRYLTPAAEACYLRRMVKLYAEVQNFEPQLWKTAKDEDGATTNVPRGYDWEWYMFQEPCHAAPDEKAKQSDMIFEQP</sequence>
<keyword evidence="4" id="KW-1185">Reference proteome</keyword>
<dbReference type="EMBL" id="JAXOVC010000001">
    <property type="protein sequence ID" value="KAK4508804.1"/>
    <property type="molecule type" value="Genomic_DNA"/>
</dbReference>
<comment type="caution">
    <text evidence="3">The sequence shown here is derived from an EMBL/GenBank/DDBJ whole genome shotgun (WGS) entry which is preliminary data.</text>
</comment>
<keyword evidence="1" id="KW-0812">Transmembrane</keyword>
<organism evidence="3 4">
    <name type="scientific">Zasmidium cellare</name>
    <name type="common">Wine cellar mold</name>
    <name type="synonym">Racodium cellare</name>
    <dbReference type="NCBI Taxonomy" id="395010"/>
    <lineage>
        <taxon>Eukaryota</taxon>
        <taxon>Fungi</taxon>
        <taxon>Dikarya</taxon>
        <taxon>Ascomycota</taxon>
        <taxon>Pezizomycotina</taxon>
        <taxon>Dothideomycetes</taxon>
        <taxon>Dothideomycetidae</taxon>
        <taxon>Mycosphaerellales</taxon>
        <taxon>Mycosphaerellaceae</taxon>
        <taxon>Zasmidium</taxon>
    </lineage>
</organism>
<evidence type="ECO:0000313" key="3">
    <source>
        <dbReference type="EMBL" id="KAK4508804.1"/>
    </source>
</evidence>
<name>A0ABR0F4B7_ZASCE</name>